<protein>
    <submittedName>
        <fullName evidence="2">Uncharacterized protein</fullName>
    </submittedName>
</protein>
<keyword evidence="1" id="KW-0472">Membrane</keyword>
<proteinExistence type="predicted"/>
<reference evidence="2 3" key="1">
    <citation type="submission" date="2020-04" db="EMBL/GenBank/DDBJ databases">
        <title>Genome-Wide Identification of 5-Methylcytosine Sites in Bacterial Genomes By High-Throughput Sequencing of MspJI Restriction Fragments.</title>
        <authorList>
            <person name="Wu V."/>
        </authorList>
    </citation>
    <scope>NUCLEOTIDE SEQUENCE [LARGE SCALE GENOMIC DNA]</scope>
    <source>
        <strain evidence="2 3">S2</strain>
    </source>
</reference>
<evidence type="ECO:0000256" key="1">
    <source>
        <dbReference type="SAM" id="Phobius"/>
    </source>
</evidence>
<organism evidence="2 3">
    <name type="scientific">Priestia megaterium</name>
    <name type="common">Bacillus megaterium</name>
    <dbReference type="NCBI Taxonomy" id="1404"/>
    <lineage>
        <taxon>Bacteria</taxon>
        <taxon>Bacillati</taxon>
        <taxon>Bacillota</taxon>
        <taxon>Bacilli</taxon>
        <taxon>Bacillales</taxon>
        <taxon>Bacillaceae</taxon>
        <taxon>Priestia</taxon>
    </lineage>
</organism>
<dbReference type="EMBL" id="CP051128">
    <property type="protein sequence ID" value="QIZ07987.1"/>
    <property type="molecule type" value="Genomic_DNA"/>
</dbReference>
<dbReference type="AlphaFoldDB" id="A0A6H1P3J4"/>
<name>A0A6H1P3J4_PRIMG</name>
<accession>A0A6H1P3J4</accession>
<sequence length="85" mass="9481">MFFCGLVLIGMVIPFVLMKIDSRWVNWIPAVFFLVVALIMGAKAVFYPDEGMADLAERIYFMMFGSVAIGSIIGGTIVHFIKSKK</sequence>
<gene>
    <name evidence="2" type="ORF">HFZ78_15655</name>
</gene>
<dbReference type="Proteomes" id="UP000501868">
    <property type="component" value="Chromosome"/>
</dbReference>
<keyword evidence="1" id="KW-0812">Transmembrane</keyword>
<feature type="transmembrane region" description="Helical" evidence="1">
    <location>
        <begin position="59"/>
        <end position="81"/>
    </location>
</feature>
<reference evidence="2 3" key="2">
    <citation type="submission" date="2020-04" db="EMBL/GenBank/DDBJ databases">
        <authorList>
            <person name="Fomenkov A."/>
            <person name="Anton B.P."/>
            <person name="Roberts R.J."/>
        </authorList>
    </citation>
    <scope>NUCLEOTIDE SEQUENCE [LARGE SCALE GENOMIC DNA]</scope>
    <source>
        <strain evidence="2 3">S2</strain>
    </source>
</reference>
<feature type="transmembrane region" description="Helical" evidence="1">
    <location>
        <begin position="28"/>
        <end position="47"/>
    </location>
</feature>
<evidence type="ECO:0000313" key="2">
    <source>
        <dbReference type="EMBL" id="QIZ07987.1"/>
    </source>
</evidence>
<evidence type="ECO:0000313" key="3">
    <source>
        <dbReference type="Proteomes" id="UP000501868"/>
    </source>
</evidence>
<keyword evidence="1" id="KW-1133">Transmembrane helix</keyword>